<evidence type="ECO:0000313" key="2">
    <source>
        <dbReference type="EMBL" id="MED6213716.1"/>
    </source>
</evidence>
<feature type="transmembrane region" description="Helical" evidence="1">
    <location>
        <begin position="54"/>
        <end position="78"/>
    </location>
</feature>
<dbReference type="Proteomes" id="UP001341840">
    <property type="component" value="Unassembled WGS sequence"/>
</dbReference>
<name>A0ABU6YW73_9FABA</name>
<comment type="caution">
    <text evidence="2">The sequence shown here is derived from an EMBL/GenBank/DDBJ whole genome shotgun (WGS) entry which is preliminary data.</text>
</comment>
<accession>A0ABU6YW73</accession>
<keyword evidence="1" id="KW-1133">Transmembrane helix</keyword>
<keyword evidence="1" id="KW-0812">Transmembrane</keyword>
<evidence type="ECO:0000313" key="3">
    <source>
        <dbReference type="Proteomes" id="UP001341840"/>
    </source>
</evidence>
<evidence type="ECO:0000256" key="1">
    <source>
        <dbReference type="SAM" id="Phobius"/>
    </source>
</evidence>
<gene>
    <name evidence="2" type="ORF">PIB30_095964</name>
</gene>
<reference evidence="2 3" key="1">
    <citation type="journal article" date="2023" name="Plants (Basel)">
        <title>Bridging the Gap: Combining Genomics and Transcriptomics Approaches to Understand Stylosanthes scabra, an Orphan Legume from the Brazilian Caatinga.</title>
        <authorList>
            <person name="Ferreira-Neto J.R.C."/>
            <person name="da Silva M.D."/>
            <person name="Binneck E."/>
            <person name="de Melo N.F."/>
            <person name="da Silva R.H."/>
            <person name="de Melo A.L.T.M."/>
            <person name="Pandolfi V."/>
            <person name="Bustamante F.O."/>
            <person name="Brasileiro-Vidal A.C."/>
            <person name="Benko-Iseppon A.M."/>
        </authorList>
    </citation>
    <scope>NUCLEOTIDE SEQUENCE [LARGE SCALE GENOMIC DNA]</scope>
    <source>
        <tissue evidence="2">Leaves</tissue>
    </source>
</reference>
<keyword evidence="3" id="KW-1185">Reference proteome</keyword>
<organism evidence="2 3">
    <name type="scientific">Stylosanthes scabra</name>
    <dbReference type="NCBI Taxonomy" id="79078"/>
    <lineage>
        <taxon>Eukaryota</taxon>
        <taxon>Viridiplantae</taxon>
        <taxon>Streptophyta</taxon>
        <taxon>Embryophyta</taxon>
        <taxon>Tracheophyta</taxon>
        <taxon>Spermatophyta</taxon>
        <taxon>Magnoliopsida</taxon>
        <taxon>eudicotyledons</taxon>
        <taxon>Gunneridae</taxon>
        <taxon>Pentapetalae</taxon>
        <taxon>rosids</taxon>
        <taxon>fabids</taxon>
        <taxon>Fabales</taxon>
        <taxon>Fabaceae</taxon>
        <taxon>Papilionoideae</taxon>
        <taxon>50 kb inversion clade</taxon>
        <taxon>dalbergioids sensu lato</taxon>
        <taxon>Dalbergieae</taxon>
        <taxon>Pterocarpus clade</taxon>
        <taxon>Stylosanthes</taxon>
    </lineage>
</organism>
<keyword evidence="1" id="KW-0472">Membrane</keyword>
<dbReference type="EMBL" id="JASCZI010243891">
    <property type="protein sequence ID" value="MED6213716.1"/>
    <property type="molecule type" value="Genomic_DNA"/>
</dbReference>
<proteinExistence type="predicted"/>
<protein>
    <submittedName>
        <fullName evidence="2">Uncharacterized protein</fullName>
    </submittedName>
</protein>
<sequence>MIEHTHSLITLKFKTEITKSSHFKFKLVTMSVYDAEFIETQLSKRTFTFSLRRLWVLIGILIGVFTVFSLFLLSLCFVSRRNRNHSRRRNPKPLTPLVSKEIQEVISTPPPNPQPHQLHLDIAKTAAAEQHSRVVAVVAFSSGESTSGGGSSGREGRSVCETTSSFGSVEAFRLGQRFRILVGGSGLR</sequence>